<keyword evidence="2" id="KW-1185">Reference proteome</keyword>
<reference evidence="2" key="1">
    <citation type="journal article" date="2022" name="Mol. Ecol. Resour.">
        <title>The genomes of chicory, endive, great burdock and yacon provide insights into Asteraceae palaeo-polyploidization history and plant inulin production.</title>
        <authorList>
            <person name="Fan W."/>
            <person name="Wang S."/>
            <person name="Wang H."/>
            <person name="Wang A."/>
            <person name="Jiang F."/>
            <person name="Liu H."/>
            <person name="Zhao H."/>
            <person name="Xu D."/>
            <person name="Zhang Y."/>
        </authorList>
    </citation>
    <scope>NUCLEOTIDE SEQUENCE [LARGE SCALE GENOMIC DNA]</scope>
    <source>
        <strain evidence="2">cv. Yunnan</strain>
    </source>
</reference>
<proteinExistence type="predicted"/>
<evidence type="ECO:0000313" key="2">
    <source>
        <dbReference type="Proteomes" id="UP001056120"/>
    </source>
</evidence>
<gene>
    <name evidence="1" type="ORF">L1987_20927</name>
</gene>
<reference evidence="1 2" key="2">
    <citation type="journal article" date="2022" name="Mol. Ecol. Resour.">
        <title>The genomes of chicory, endive, great burdock and yacon provide insights into Asteraceae paleo-polyploidization history and plant inulin production.</title>
        <authorList>
            <person name="Fan W."/>
            <person name="Wang S."/>
            <person name="Wang H."/>
            <person name="Wang A."/>
            <person name="Jiang F."/>
            <person name="Liu H."/>
            <person name="Zhao H."/>
            <person name="Xu D."/>
            <person name="Zhang Y."/>
        </authorList>
    </citation>
    <scope>NUCLEOTIDE SEQUENCE [LARGE SCALE GENOMIC DNA]</scope>
    <source>
        <strain evidence="2">cv. Yunnan</strain>
        <tissue evidence="1">Leaves</tissue>
    </source>
</reference>
<name>A0ACB9ISJ9_9ASTR</name>
<protein>
    <submittedName>
        <fullName evidence="1">Uncharacterized protein</fullName>
    </submittedName>
</protein>
<dbReference type="EMBL" id="CM042024">
    <property type="protein sequence ID" value="KAI3811208.1"/>
    <property type="molecule type" value="Genomic_DNA"/>
</dbReference>
<sequence length="155" mass="17881">MVNIGKSTDGLQWVFRKGKTQGFELKKRSAEVHVPFKNPTFKQVSDIFRLLWRTCQDWGMVIDVFVANKLSNEGIPFAFVRFIKVTDIQGLISNLRSTWMGSYRIFADVSKFERKDGRKRTVNGTPPDHVKVLKVERAKMEEANSKKIVCRSLVE</sequence>
<comment type="caution">
    <text evidence="1">The sequence shown here is derived from an EMBL/GenBank/DDBJ whole genome shotgun (WGS) entry which is preliminary data.</text>
</comment>
<evidence type="ECO:0000313" key="1">
    <source>
        <dbReference type="EMBL" id="KAI3811208.1"/>
    </source>
</evidence>
<organism evidence="1 2">
    <name type="scientific">Smallanthus sonchifolius</name>
    <dbReference type="NCBI Taxonomy" id="185202"/>
    <lineage>
        <taxon>Eukaryota</taxon>
        <taxon>Viridiplantae</taxon>
        <taxon>Streptophyta</taxon>
        <taxon>Embryophyta</taxon>
        <taxon>Tracheophyta</taxon>
        <taxon>Spermatophyta</taxon>
        <taxon>Magnoliopsida</taxon>
        <taxon>eudicotyledons</taxon>
        <taxon>Gunneridae</taxon>
        <taxon>Pentapetalae</taxon>
        <taxon>asterids</taxon>
        <taxon>campanulids</taxon>
        <taxon>Asterales</taxon>
        <taxon>Asteraceae</taxon>
        <taxon>Asteroideae</taxon>
        <taxon>Heliantheae alliance</taxon>
        <taxon>Millerieae</taxon>
        <taxon>Smallanthus</taxon>
    </lineage>
</organism>
<dbReference type="Proteomes" id="UP001056120">
    <property type="component" value="Linkage Group LG07"/>
</dbReference>
<accession>A0ACB9ISJ9</accession>